<evidence type="ECO:0000313" key="1">
    <source>
        <dbReference type="EMBL" id="WFN37806.1"/>
    </source>
</evidence>
<dbReference type="GeneID" id="79949796"/>
<proteinExistence type="predicted"/>
<dbReference type="KEGG" id="manq:L1994_05320"/>
<accession>A0AAF0FTT1</accession>
<reference evidence="1" key="1">
    <citation type="submission" date="2022-01" db="EMBL/GenBank/DDBJ databases">
        <title>Complete genome of Methanomicrobium antiquum DSM 21220.</title>
        <authorList>
            <person name="Chen S.-C."/>
            <person name="You Y.-T."/>
            <person name="Zhou Y.-Z."/>
            <person name="Lai M.-C."/>
        </authorList>
    </citation>
    <scope>NUCLEOTIDE SEQUENCE</scope>
    <source>
        <strain evidence="1">DSM 21220</strain>
    </source>
</reference>
<sequence>MREEDLDWKIYHIIVEKKKCPISLLVDLSGTDSNKVLLSLKRLEKNCLVKFNDENAEILSLQETIMKNCLKNALTDTNSPVIIQNGIIKENPNYKG</sequence>
<dbReference type="EMBL" id="CP091092">
    <property type="protein sequence ID" value="WFN37806.1"/>
    <property type="molecule type" value="Genomic_DNA"/>
</dbReference>
<dbReference type="AlphaFoldDB" id="A0AAF0FTT1"/>
<evidence type="ECO:0000313" key="2">
    <source>
        <dbReference type="Proteomes" id="UP001218895"/>
    </source>
</evidence>
<keyword evidence="2" id="KW-1185">Reference proteome</keyword>
<organism evidence="1 2">
    <name type="scientific">Methanomicrobium antiquum</name>
    <dbReference type="NCBI Taxonomy" id="487686"/>
    <lineage>
        <taxon>Archaea</taxon>
        <taxon>Methanobacteriati</taxon>
        <taxon>Methanobacteriota</taxon>
        <taxon>Stenosarchaea group</taxon>
        <taxon>Methanomicrobia</taxon>
        <taxon>Methanomicrobiales</taxon>
        <taxon>Methanomicrobiaceae</taxon>
        <taxon>Methanomicrobium</taxon>
    </lineage>
</organism>
<evidence type="ECO:0008006" key="3">
    <source>
        <dbReference type="Google" id="ProtNLM"/>
    </source>
</evidence>
<protein>
    <recommendedName>
        <fullName evidence="3">MarR family transcriptional regulator</fullName>
    </recommendedName>
</protein>
<gene>
    <name evidence="1" type="ORF">L1994_05320</name>
</gene>
<name>A0AAF0FTT1_9EURY</name>
<dbReference type="Proteomes" id="UP001218895">
    <property type="component" value="Chromosome"/>
</dbReference>
<dbReference type="RefSeq" id="WP_278100645.1">
    <property type="nucleotide sequence ID" value="NZ_CP091092.1"/>
</dbReference>